<comment type="caution">
    <text evidence="1">The sequence shown here is derived from an EMBL/GenBank/DDBJ whole genome shotgun (WGS) entry which is preliminary data.</text>
</comment>
<dbReference type="AlphaFoldDB" id="A0A8H6Y6H5"/>
<name>A0A8H6Y6H5_9AGAR</name>
<keyword evidence="2" id="KW-1185">Reference proteome</keyword>
<proteinExistence type="predicted"/>
<protein>
    <submittedName>
        <fullName evidence="1">Uncharacterized protein</fullName>
    </submittedName>
</protein>
<dbReference type="EMBL" id="JACAZH010000012">
    <property type="protein sequence ID" value="KAF7353324.1"/>
    <property type="molecule type" value="Genomic_DNA"/>
</dbReference>
<dbReference type="OrthoDB" id="2999760at2759"/>
<reference evidence="1" key="1">
    <citation type="submission" date="2020-05" db="EMBL/GenBank/DDBJ databases">
        <title>Mycena genomes resolve the evolution of fungal bioluminescence.</title>
        <authorList>
            <person name="Tsai I.J."/>
        </authorList>
    </citation>
    <scope>NUCLEOTIDE SEQUENCE</scope>
    <source>
        <strain evidence="1">160909Yilan</strain>
    </source>
</reference>
<accession>A0A8H6Y6H5</accession>
<evidence type="ECO:0000313" key="1">
    <source>
        <dbReference type="EMBL" id="KAF7353324.1"/>
    </source>
</evidence>
<dbReference type="Proteomes" id="UP000623467">
    <property type="component" value="Unassembled WGS sequence"/>
</dbReference>
<gene>
    <name evidence="1" type="ORF">MSAN_01520400</name>
</gene>
<sequence>MDLQLHSDPEFSLASTDNAAVPGVVSEASWVMSNIKLFVNPFNLLPSFFGGPRVSSELTNTRNHIRNDSETRGRFRTAQMTDHLITNNYNYYISGGVGGAGGLGHGQGIGGGGGAGHGPTLNFYAAIREEQAGDIKLRKEVSREYHYDVVDFQNRLSRKTVVRRVYSGEIRGDPGPVTVAMYDGDQAEERWRQDVAKYTAIRHPYIMQLYGLVSTGALRAMVFHDGTNHQG</sequence>
<evidence type="ECO:0000313" key="2">
    <source>
        <dbReference type="Proteomes" id="UP000623467"/>
    </source>
</evidence>
<organism evidence="1 2">
    <name type="scientific">Mycena sanguinolenta</name>
    <dbReference type="NCBI Taxonomy" id="230812"/>
    <lineage>
        <taxon>Eukaryota</taxon>
        <taxon>Fungi</taxon>
        <taxon>Dikarya</taxon>
        <taxon>Basidiomycota</taxon>
        <taxon>Agaricomycotina</taxon>
        <taxon>Agaricomycetes</taxon>
        <taxon>Agaricomycetidae</taxon>
        <taxon>Agaricales</taxon>
        <taxon>Marasmiineae</taxon>
        <taxon>Mycenaceae</taxon>
        <taxon>Mycena</taxon>
    </lineage>
</organism>